<sequence length="126" mass="13086">MPLKIMKLAIEATSLISVNPLITRLFYEVPAALEGPTELSIDPASFWTDTGGPATVLPVLSAENSSYEVFINGVLQMEDISTYTAGATGVGSLVLTIPDGSSVLAGSPVVLVVTNYAPTSDVDIVT</sequence>
<protein>
    <recommendedName>
        <fullName evidence="1">DUF4183 domain-containing protein</fullName>
    </recommendedName>
</protein>
<accession>A0A1B3XN89</accession>
<gene>
    <name evidence="2" type="ORF">ABE28_010020</name>
</gene>
<dbReference type="InterPro" id="IPR025237">
    <property type="entry name" value="DUF4183"/>
</dbReference>
<reference evidence="2 3" key="1">
    <citation type="submission" date="2016-08" db="EMBL/GenBank/DDBJ databases">
        <title>Complete genome sequence of Bacillus muralis G25-68, a strain with toxicity to nematodes.</title>
        <authorList>
            <person name="Zheng Z."/>
        </authorList>
    </citation>
    <scope>NUCLEOTIDE SEQUENCE [LARGE SCALE GENOMIC DNA]</scope>
    <source>
        <strain evidence="2 3">G25-68</strain>
    </source>
</reference>
<keyword evidence="3" id="KW-1185">Reference proteome</keyword>
<dbReference type="RefSeq" id="WP_064466210.1">
    <property type="nucleotide sequence ID" value="NZ_JBCNGE010000004.1"/>
</dbReference>
<evidence type="ECO:0000259" key="1">
    <source>
        <dbReference type="Pfam" id="PF13799"/>
    </source>
</evidence>
<evidence type="ECO:0000313" key="2">
    <source>
        <dbReference type="EMBL" id="AOH54686.1"/>
    </source>
</evidence>
<dbReference type="STRING" id="264697.ABE28_010020"/>
<dbReference type="OrthoDB" id="2623159at2"/>
<dbReference type="AlphaFoldDB" id="A0A1B3XN89"/>
<dbReference type="Proteomes" id="UP000077926">
    <property type="component" value="Chromosome"/>
</dbReference>
<dbReference type="EMBL" id="CP017080">
    <property type="protein sequence ID" value="AOH54686.1"/>
    <property type="molecule type" value="Genomic_DNA"/>
</dbReference>
<dbReference type="KEGG" id="bmur:ABE28_010020"/>
<proteinExistence type="predicted"/>
<feature type="domain" description="DUF4183" evidence="1">
    <location>
        <begin position="44"/>
        <end position="112"/>
    </location>
</feature>
<evidence type="ECO:0000313" key="3">
    <source>
        <dbReference type="Proteomes" id="UP000077926"/>
    </source>
</evidence>
<organism evidence="2 3">
    <name type="scientific">Peribacillus muralis</name>
    <dbReference type="NCBI Taxonomy" id="264697"/>
    <lineage>
        <taxon>Bacteria</taxon>
        <taxon>Bacillati</taxon>
        <taxon>Bacillota</taxon>
        <taxon>Bacilli</taxon>
        <taxon>Bacillales</taxon>
        <taxon>Bacillaceae</taxon>
        <taxon>Peribacillus</taxon>
    </lineage>
</organism>
<name>A0A1B3XN89_9BACI</name>
<dbReference type="Pfam" id="PF13799">
    <property type="entry name" value="DUF4183"/>
    <property type="match status" value="1"/>
</dbReference>